<dbReference type="OrthoDB" id="38728at2759"/>
<name>A0A835YR16_9STRA</name>
<evidence type="ECO:0000313" key="2">
    <source>
        <dbReference type="Proteomes" id="UP000664859"/>
    </source>
</evidence>
<accession>A0A835YR16</accession>
<dbReference type="EMBL" id="JAFCMP010000434">
    <property type="protein sequence ID" value="KAG5179957.1"/>
    <property type="molecule type" value="Genomic_DNA"/>
</dbReference>
<protein>
    <submittedName>
        <fullName evidence="1">Uncharacterized protein</fullName>
    </submittedName>
</protein>
<proteinExistence type="predicted"/>
<gene>
    <name evidence="1" type="ORF">JKP88DRAFT_71701</name>
</gene>
<evidence type="ECO:0000313" key="1">
    <source>
        <dbReference type="EMBL" id="KAG5179957.1"/>
    </source>
</evidence>
<organism evidence="1 2">
    <name type="scientific">Tribonema minus</name>
    <dbReference type="NCBI Taxonomy" id="303371"/>
    <lineage>
        <taxon>Eukaryota</taxon>
        <taxon>Sar</taxon>
        <taxon>Stramenopiles</taxon>
        <taxon>Ochrophyta</taxon>
        <taxon>PX clade</taxon>
        <taxon>Xanthophyceae</taxon>
        <taxon>Tribonematales</taxon>
        <taxon>Tribonemataceae</taxon>
        <taxon>Tribonema</taxon>
    </lineage>
</organism>
<dbReference type="AlphaFoldDB" id="A0A835YR16"/>
<dbReference type="Proteomes" id="UP000664859">
    <property type="component" value="Unassembled WGS sequence"/>
</dbReference>
<keyword evidence="2" id="KW-1185">Reference proteome</keyword>
<comment type="caution">
    <text evidence="1">The sequence shown here is derived from an EMBL/GenBank/DDBJ whole genome shotgun (WGS) entry which is preliminary data.</text>
</comment>
<sequence length="220" mass="24076">MCDYGFLMYLNGRIGEAGPDSEEGTKLSAVAQEINVAMQRRLVAADANLRAVLANAPDLKKMEADLRRLFRTGQADMAFMVVLNMNLAQAREAGPGAEGAVAVLTHLNTAIMEMQDTRVAPEVRLLRMLMRASDDDNAEKRRDLLKEQLDLSGGGGADSSGLVTPDQLRDAIRELQEQATQIEKVSKEYDTGLTEKLRGLLREIDEVLMGTAPKLNSDKS</sequence>
<reference evidence="1" key="1">
    <citation type="submission" date="2021-02" db="EMBL/GenBank/DDBJ databases">
        <title>First Annotated Genome of the Yellow-green Alga Tribonema minus.</title>
        <authorList>
            <person name="Mahan K.M."/>
        </authorList>
    </citation>
    <scope>NUCLEOTIDE SEQUENCE</scope>
    <source>
        <strain evidence="1">UTEX B ZZ1240</strain>
    </source>
</reference>